<dbReference type="InterPro" id="IPR001943">
    <property type="entry name" value="UVR_dom"/>
</dbReference>
<comment type="subcellular location">
    <subcellularLocation>
        <location evidence="1">Cytoplasm</location>
    </subcellularLocation>
</comment>
<dbReference type="InterPro" id="IPR047296">
    <property type="entry name" value="GIY-YIG_UvrC_Cho"/>
</dbReference>
<evidence type="ECO:0000256" key="10">
    <source>
        <dbReference type="ARBA" id="ARBA00062841"/>
    </source>
</evidence>
<dbReference type="SMART" id="SM00278">
    <property type="entry name" value="HhH1"/>
    <property type="match status" value="2"/>
</dbReference>
<keyword evidence="7" id="KW-0742">SOS response</keyword>
<dbReference type="PROSITE" id="PS50164">
    <property type="entry name" value="GIY_YIG"/>
    <property type="match status" value="1"/>
</dbReference>
<evidence type="ECO:0000256" key="9">
    <source>
        <dbReference type="ARBA" id="ARBA00061531"/>
    </source>
</evidence>
<dbReference type="PROSITE" id="PS50165">
    <property type="entry name" value="UVRC"/>
    <property type="match status" value="1"/>
</dbReference>
<dbReference type="InterPro" id="IPR003583">
    <property type="entry name" value="Hlx-hairpin-Hlx_DNA-bd_motif"/>
</dbReference>
<dbReference type="InterPro" id="IPR001162">
    <property type="entry name" value="UvrC_RNase_H_dom"/>
</dbReference>
<dbReference type="PANTHER" id="PTHR30562:SF1">
    <property type="entry name" value="UVRABC SYSTEM PROTEIN C"/>
    <property type="match status" value="1"/>
</dbReference>
<evidence type="ECO:0000256" key="4">
    <source>
        <dbReference type="ARBA" id="ARBA00022769"/>
    </source>
</evidence>
<evidence type="ECO:0000259" key="14">
    <source>
        <dbReference type="PROSITE" id="PS50164"/>
    </source>
</evidence>
<dbReference type="GO" id="GO:0009380">
    <property type="term" value="C:excinuclease repair complex"/>
    <property type="evidence" value="ECO:0007669"/>
    <property type="project" value="InterPro"/>
</dbReference>
<dbReference type="Gene3D" id="3.30.420.340">
    <property type="entry name" value="UvrC, RNAse H endonuclease domain"/>
    <property type="match status" value="1"/>
</dbReference>
<dbReference type="NCBIfam" id="TIGR00194">
    <property type="entry name" value="uvrC"/>
    <property type="match status" value="1"/>
</dbReference>
<dbReference type="Pfam" id="PF01541">
    <property type="entry name" value="GIY-YIG"/>
    <property type="match status" value="1"/>
</dbReference>
<evidence type="ECO:0000256" key="8">
    <source>
        <dbReference type="ARBA" id="ARBA00059452"/>
    </source>
</evidence>
<reference evidence="16" key="1">
    <citation type="submission" date="2018-06" db="EMBL/GenBank/DDBJ databases">
        <authorList>
            <person name="Zhirakovskaya E."/>
        </authorList>
    </citation>
    <scope>NUCLEOTIDE SEQUENCE</scope>
</reference>
<dbReference type="InterPro" id="IPR004791">
    <property type="entry name" value="UvrC"/>
</dbReference>
<accession>A0A3B0WDB0</accession>
<dbReference type="GO" id="GO:0009381">
    <property type="term" value="F:excinuclease ABC activity"/>
    <property type="evidence" value="ECO:0007669"/>
    <property type="project" value="InterPro"/>
</dbReference>
<dbReference type="PROSITE" id="PS50151">
    <property type="entry name" value="UVR"/>
    <property type="match status" value="1"/>
</dbReference>
<dbReference type="PANTHER" id="PTHR30562">
    <property type="entry name" value="UVRC/OXIDOREDUCTASE"/>
    <property type="match status" value="1"/>
</dbReference>
<dbReference type="FunFam" id="3.40.1440.10:FF:000001">
    <property type="entry name" value="UvrABC system protein C"/>
    <property type="match status" value="1"/>
</dbReference>
<evidence type="ECO:0000259" key="15">
    <source>
        <dbReference type="PROSITE" id="PS50165"/>
    </source>
</evidence>
<dbReference type="SUPFAM" id="SSF46600">
    <property type="entry name" value="C-terminal UvrC-binding domain of UvrB"/>
    <property type="match status" value="1"/>
</dbReference>
<evidence type="ECO:0000256" key="3">
    <source>
        <dbReference type="ARBA" id="ARBA00022763"/>
    </source>
</evidence>
<keyword evidence="5" id="KW-0267">Excision nuclease</keyword>
<dbReference type="SUPFAM" id="SSF82771">
    <property type="entry name" value="GIY-YIG endonuclease"/>
    <property type="match status" value="1"/>
</dbReference>
<dbReference type="GO" id="GO:0003677">
    <property type="term" value="F:DNA binding"/>
    <property type="evidence" value="ECO:0007669"/>
    <property type="project" value="InterPro"/>
</dbReference>
<dbReference type="Pfam" id="PF02151">
    <property type="entry name" value="UVR"/>
    <property type="match status" value="1"/>
</dbReference>
<dbReference type="Gene3D" id="3.40.1440.10">
    <property type="entry name" value="GIY-YIG endonuclease"/>
    <property type="match status" value="1"/>
</dbReference>
<comment type="function">
    <text evidence="8">The UvrABC repair system catalyzes the recognition and processing of DNA lesions. UvrC both incises the 5' and 3' sides of the lesion. The N-terminal half is responsible for the 3' incision and the C-terminal half is responsible for the 5' incision.</text>
</comment>
<evidence type="ECO:0000256" key="12">
    <source>
        <dbReference type="ARBA" id="ARBA00077138"/>
    </source>
</evidence>
<dbReference type="FunFam" id="3.30.420.340:FF:000001">
    <property type="entry name" value="UvrABC system protein C"/>
    <property type="match status" value="1"/>
</dbReference>
<protein>
    <recommendedName>
        <fullName evidence="11">UvrABC system protein C</fullName>
    </recommendedName>
    <alternativeName>
        <fullName evidence="12">Excinuclease ABC subunit C</fullName>
    </alternativeName>
</protein>
<dbReference type="InterPro" id="IPR000305">
    <property type="entry name" value="GIY-YIG_endonuc"/>
</dbReference>
<evidence type="ECO:0000256" key="7">
    <source>
        <dbReference type="ARBA" id="ARBA00023236"/>
    </source>
</evidence>
<dbReference type="Gene3D" id="1.10.150.20">
    <property type="entry name" value="5' to 3' exonuclease, C-terminal subdomain"/>
    <property type="match status" value="1"/>
</dbReference>
<keyword evidence="6" id="KW-0234">DNA repair</keyword>
<comment type="similarity">
    <text evidence="9">Belongs to the UvrC family.</text>
</comment>
<dbReference type="InterPro" id="IPR038476">
    <property type="entry name" value="UvrC_RNase_H_dom_sf"/>
</dbReference>
<dbReference type="GO" id="GO:0009432">
    <property type="term" value="P:SOS response"/>
    <property type="evidence" value="ECO:0007669"/>
    <property type="project" value="UniProtKB-KW"/>
</dbReference>
<dbReference type="SMART" id="SM00465">
    <property type="entry name" value="GIYc"/>
    <property type="match status" value="1"/>
</dbReference>
<evidence type="ECO:0000313" key="16">
    <source>
        <dbReference type="EMBL" id="VAW53281.1"/>
    </source>
</evidence>
<name>A0A3B0WDB0_9ZZZZ</name>
<feature type="domain" description="UVR" evidence="13">
    <location>
        <begin position="214"/>
        <end position="249"/>
    </location>
</feature>
<dbReference type="Pfam" id="PF14520">
    <property type="entry name" value="HHH_5"/>
    <property type="match status" value="1"/>
</dbReference>
<evidence type="ECO:0000256" key="1">
    <source>
        <dbReference type="ARBA" id="ARBA00004496"/>
    </source>
</evidence>
<sequence length="626" mass="70428">MTSAEKESNTENNHFDSAAFLKNLTSKPGVYQMLDEKEQVIYVGKAKNLKKRVTSYFRQTGLSAKTQVMVSKITTINITITHTEGEALLLESNLIKELRPRYNVLMRDDKSYPYIFVSNKAAYPRIALHRGARKKQGLYLGPYPNAHAVRESINLLQKMFLIRQCEDATFANRSRPCLQYQIKRCTAPCVQYITEKAYRKDIEHAVLFLQGKSEQVITELVRDMEQAAEKQHFEKASVYRDQISNLRKITEAQHISADKGDIDIIACSTEAGQACVQVFYIRNGLNLGNRSFYPKLPEELNTEQILTAFIPQFYLKRDVPGEIITSSAPEDGQLIEEVLSEQSKHKVKLTNKVRGERARWLDMALINSFNSLKTRLISRSGLLSRFEALQEVLQLDEIPVRLECFDISHTMGEATVASCVVLTPEGAFKTDYRRYNITGITGGDDYAAMKQALERRFRASKVGSTTDKLDAKSEQKLPDILFIDGGKGQLKQAIEVFEKLAIDSVLLIGVAKGEGRKAGLEKLIFSDGRADLYLTIESAALNLILQVRDEAHRFAISGHRAQRAKKRRTSPLEGIAGLGPKRRQTLLKHFGGIQGITQAGVEDIAKISGISKKLARDIYDEFHASD</sequence>
<dbReference type="AlphaFoldDB" id="A0A3B0WDB0"/>
<dbReference type="NCBIfam" id="NF001824">
    <property type="entry name" value="PRK00558.1-5"/>
    <property type="match status" value="1"/>
</dbReference>
<dbReference type="Pfam" id="PF22920">
    <property type="entry name" value="UvrC_RNaseH"/>
    <property type="match status" value="1"/>
</dbReference>
<keyword evidence="4" id="KW-0228">DNA excision</keyword>
<feature type="domain" description="UvrC family homology region profile" evidence="15">
    <location>
        <begin position="264"/>
        <end position="497"/>
    </location>
</feature>
<dbReference type="Gene3D" id="4.10.860.10">
    <property type="entry name" value="UVR domain"/>
    <property type="match status" value="1"/>
</dbReference>
<evidence type="ECO:0000256" key="5">
    <source>
        <dbReference type="ARBA" id="ARBA00022881"/>
    </source>
</evidence>
<keyword evidence="2" id="KW-0963">Cytoplasm</keyword>
<feature type="domain" description="GIY-YIG" evidence="14">
    <location>
        <begin position="26"/>
        <end position="104"/>
    </location>
</feature>
<dbReference type="InterPro" id="IPR035901">
    <property type="entry name" value="GIY-YIG_endonuc_sf"/>
</dbReference>
<proteinExistence type="inferred from homology"/>
<keyword evidence="3" id="KW-0227">DNA damage</keyword>
<dbReference type="HAMAP" id="MF_00203">
    <property type="entry name" value="UvrC"/>
    <property type="match status" value="1"/>
</dbReference>
<gene>
    <name evidence="16" type="ORF">MNBD_GAMMA06-643</name>
</gene>
<dbReference type="SUPFAM" id="SSF47781">
    <property type="entry name" value="RuvA domain 2-like"/>
    <property type="match status" value="1"/>
</dbReference>
<evidence type="ECO:0000259" key="13">
    <source>
        <dbReference type="PROSITE" id="PS50151"/>
    </source>
</evidence>
<dbReference type="InterPro" id="IPR010994">
    <property type="entry name" value="RuvA_2-like"/>
</dbReference>
<dbReference type="FunFam" id="1.10.150.20:FF:000005">
    <property type="entry name" value="UvrABC system protein C"/>
    <property type="match status" value="1"/>
</dbReference>
<dbReference type="GO" id="GO:0005737">
    <property type="term" value="C:cytoplasm"/>
    <property type="evidence" value="ECO:0007669"/>
    <property type="project" value="UniProtKB-SubCell"/>
</dbReference>
<dbReference type="GO" id="GO:0006289">
    <property type="term" value="P:nucleotide-excision repair"/>
    <property type="evidence" value="ECO:0007669"/>
    <property type="project" value="InterPro"/>
</dbReference>
<comment type="subunit">
    <text evidence="10">Interacts with UvrB in an incision complex.</text>
</comment>
<evidence type="ECO:0000256" key="2">
    <source>
        <dbReference type="ARBA" id="ARBA00022490"/>
    </source>
</evidence>
<dbReference type="Pfam" id="PF08459">
    <property type="entry name" value="UvrC_RNaseH_dom"/>
    <property type="match status" value="1"/>
</dbReference>
<dbReference type="InterPro" id="IPR050066">
    <property type="entry name" value="UvrABC_protein_C"/>
</dbReference>
<dbReference type="CDD" id="cd10434">
    <property type="entry name" value="GIY-YIG_UvrC_Cho"/>
    <property type="match status" value="1"/>
</dbReference>
<evidence type="ECO:0000256" key="6">
    <source>
        <dbReference type="ARBA" id="ARBA00023204"/>
    </source>
</evidence>
<dbReference type="EMBL" id="UOFD01000059">
    <property type="protein sequence ID" value="VAW53281.1"/>
    <property type="molecule type" value="Genomic_DNA"/>
</dbReference>
<evidence type="ECO:0000256" key="11">
    <source>
        <dbReference type="ARBA" id="ARBA00067419"/>
    </source>
</evidence>
<dbReference type="InterPro" id="IPR036876">
    <property type="entry name" value="UVR_dom_sf"/>
</dbReference>
<organism evidence="16">
    <name type="scientific">hydrothermal vent metagenome</name>
    <dbReference type="NCBI Taxonomy" id="652676"/>
    <lineage>
        <taxon>unclassified sequences</taxon>
        <taxon>metagenomes</taxon>
        <taxon>ecological metagenomes</taxon>
    </lineage>
</organism>